<dbReference type="InterPro" id="IPR050509">
    <property type="entry name" value="CoA-transferase_III"/>
</dbReference>
<dbReference type="EMBL" id="JACIEQ010000001">
    <property type="protein sequence ID" value="MBB4021684.1"/>
    <property type="molecule type" value="Genomic_DNA"/>
</dbReference>
<organism evidence="1 2">
    <name type="scientific">Actibacterium naphthalenivorans</name>
    <dbReference type="NCBI Taxonomy" id="1614693"/>
    <lineage>
        <taxon>Bacteria</taxon>
        <taxon>Pseudomonadati</taxon>
        <taxon>Pseudomonadota</taxon>
        <taxon>Alphaproteobacteria</taxon>
        <taxon>Rhodobacterales</taxon>
        <taxon>Roseobacteraceae</taxon>
        <taxon>Actibacterium</taxon>
    </lineage>
</organism>
<dbReference type="InterPro" id="IPR003673">
    <property type="entry name" value="CoA-Trfase_fam_III"/>
</dbReference>
<dbReference type="Proteomes" id="UP000585681">
    <property type="component" value="Unassembled WGS sequence"/>
</dbReference>
<gene>
    <name evidence="1" type="ORF">GGR17_001475</name>
</gene>
<protein>
    <submittedName>
        <fullName evidence="1">Alpha-methylacyl-CoA racemase</fullName>
        <ecNumber evidence="1">5.1.99.4</ecNumber>
    </submittedName>
</protein>
<dbReference type="RefSeq" id="WP_054540225.1">
    <property type="nucleotide sequence ID" value="NZ_JACIEQ010000001.1"/>
</dbReference>
<dbReference type="Gene3D" id="3.30.60.110">
    <property type="match status" value="1"/>
</dbReference>
<keyword evidence="2" id="KW-1185">Reference proteome</keyword>
<evidence type="ECO:0000313" key="2">
    <source>
        <dbReference type="Proteomes" id="UP000585681"/>
    </source>
</evidence>
<dbReference type="SUPFAM" id="SSF89796">
    <property type="entry name" value="CoA-transferase family III (CaiB/BaiF)"/>
    <property type="match status" value="1"/>
</dbReference>
<dbReference type="Gene3D" id="3.30.1540.10">
    <property type="entry name" value="formyl-coa transferase, domain 3"/>
    <property type="match status" value="1"/>
</dbReference>
<dbReference type="AlphaFoldDB" id="A0A840C6Z4"/>
<sequence>MTETPKGPLAGIRIVEFDAIGPVPLCATILADLGADIVRLARAGGQAAYADVGGAILHRGRTAVELNLKDPADRAAALDLIGAADVLIEGFRPGVMERLGLGPDDCMAVNPALIYGRMTGWGQTGPLAPRAGHDINYIAIAGALGTMGEAGRPPMPPLNLVGDYGGGAMFLAMGVLAAVIEARSSGKGQVVDAAMTDGVAMLMSLFIALRQGSGWGPEREANLLDGGMPFYRCYECADGGYVAVGALEPQFFRALLDGLGLDPAKFPQMDKAGWPAMRDRFAACFGSKSRDEWAGVFDGSDACVSPVLDLLDAADHPHNAGRGTFLRHEGVVHPAPAPRFSRTPGAIRPAATRTAAEMLAVWTTGRSYGADDDINSK</sequence>
<comment type="caution">
    <text evidence="1">The sequence shown here is derived from an EMBL/GenBank/DDBJ whole genome shotgun (WGS) entry which is preliminary data.</text>
</comment>
<reference evidence="1" key="1">
    <citation type="submission" date="2020-08" db="EMBL/GenBank/DDBJ databases">
        <title>Genomic Encyclopedia of Type Strains, Phase IV (KMG-IV): sequencing the most valuable type-strain genomes for metagenomic binning, comparative biology and taxonomic classification.</title>
        <authorList>
            <person name="Goeker M."/>
        </authorList>
    </citation>
    <scope>NUCLEOTIDE SEQUENCE [LARGE SCALE GENOMIC DNA]</scope>
    <source>
        <strain evidence="1">DSM 105040</strain>
    </source>
</reference>
<dbReference type="Gene3D" id="3.40.50.10540">
    <property type="entry name" value="Crotonobetainyl-coa:carnitine coa-transferase, domain 1"/>
    <property type="match status" value="1"/>
</dbReference>
<dbReference type="Pfam" id="PF02515">
    <property type="entry name" value="CoA_transf_3"/>
    <property type="match status" value="1"/>
</dbReference>
<dbReference type="PANTHER" id="PTHR48228">
    <property type="entry name" value="SUCCINYL-COA--D-CITRAMALATE COA-TRANSFERASE"/>
    <property type="match status" value="1"/>
</dbReference>
<accession>A0A840C6Z4</accession>
<proteinExistence type="predicted"/>
<dbReference type="GO" id="GO:0008111">
    <property type="term" value="F:alpha-methylacyl-CoA racemase activity"/>
    <property type="evidence" value="ECO:0007669"/>
    <property type="project" value="UniProtKB-EC"/>
</dbReference>
<evidence type="ECO:0000313" key="1">
    <source>
        <dbReference type="EMBL" id="MBB4021684.1"/>
    </source>
</evidence>
<name>A0A840C6Z4_9RHOB</name>
<dbReference type="InterPro" id="IPR023606">
    <property type="entry name" value="CoA-Trfase_III_dom_1_sf"/>
</dbReference>
<keyword evidence="1" id="KW-0413">Isomerase</keyword>
<dbReference type="EC" id="5.1.99.4" evidence="1"/>
<dbReference type="PANTHER" id="PTHR48228:SF5">
    <property type="entry name" value="ALPHA-METHYLACYL-COA RACEMASE"/>
    <property type="match status" value="1"/>
</dbReference>
<dbReference type="InterPro" id="IPR044855">
    <property type="entry name" value="CoA-Trfase_III_dom3_sf"/>
</dbReference>